<evidence type="ECO:0000313" key="3">
    <source>
        <dbReference type="Proteomes" id="UP000199071"/>
    </source>
</evidence>
<sequence length="350" mass="38821">MLLPSPLDSVGHVTAHYDRVKIAAKASKADLLRLLPMASLQTHSLDFRVKQRHAYTGVYNANIDVVCATDRAPLRILACAPGALMGHVVTEVEIAVDSREIPSLHEAMEILDKVVRHAGKARHSRDRVIASAAPWNERNVKRNKKAGLVEGVPTVYFEDRAAEVGLKIYLRQQRRKGGGLGGYIVRIEFTLRTKAISRHLGGDTISALVRASLKRFVQENLAVATVDYEAMGALVGRRRSTGQQSGNSRFRGSAERTGHMATRHWAAHEFSAKRDAICKAKGRNAAHAFESREHIWGEFLCAWKSPAQIRSKLLALRREELAARRSKKGRVAGRPRYTLKAIEACFVRSA</sequence>
<reference evidence="2 3" key="1">
    <citation type="submission" date="2016-10" db="EMBL/GenBank/DDBJ databases">
        <authorList>
            <person name="de Groot N.N."/>
        </authorList>
    </citation>
    <scope>NUCLEOTIDE SEQUENCE [LARGE SCALE GENOMIC DNA]</scope>
    <source>
        <strain evidence="2 3">ATCC 35022</strain>
    </source>
</reference>
<evidence type="ECO:0000313" key="2">
    <source>
        <dbReference type="EMBL" id="SDB08661.1"/>
    </source>
</evidence>
<keyword evidence="3" id="KW-1185">Reference proteome</keyword>
<dbReference type="AlphaFoldDB" id="A0A1G6AJS0"/>
<accession>A0A1G6AJS0</accession>
<evidence type="ECO:0000256" key="1">
    <source>
        <dbReference type="SAM" id="MobiDB-lite"/>
    </source>
</evidence>
<dbReference type="RefSeq" id="WP_090874824.1">
    <property type="nucleotide sequence ID" value="NZ_FMXQ01000001.1"/>
</dbReference>
<feature type="region of interest" description="Disordered" evidence="1">
    <location>
        <begin position="237"/>
        <end position="257"/>
    </location>
</feature>
<organism evidence="2 3">
    <name type="scientific">Bauldia litoralis</name>
    <dbReference type="NCBI Taxonomy" id="665467"/>
    <lineage>
        <taxon>Bacteria</taxon>
        <taxon>Pseudomonadati</taxon>
        <taxon>Pseudomonadota</taxon>
        <taxon>Alphaproteobacteria</taxon>
        <taxon>Hyphomicrobiales</taxon>
        <taxon>Kaistiaceae</taxon>
        <taxon>Bauldia</taxon>
    </lineage>
</organism>
<dbReference type="EMBL" id="FMXQ01000001">
    <property type="protein sequence ID" value="SDB08661.1"/>
    <property type="molecule type" value="Genomic_DNA"/>
</dbReference>
<gene>
    <name evidence="2" type="ORF">SAMN02982931_00745</name>
</gene>
<name>A0A1G6AJS0_9HYPH</name>
<dbReference type="Proteomes" id="UP000199071">
    <property type="component" value="Unassembled WGS sequence"/>
</dbReference>
<feature type="compositionally biased region" description="Polar residues" evidence="1">
    <location>
        <begin position="241"/>
        <end position="250"/>
    </location>
</feature>
<protein>
    <submittedName>
        <fullName evidence="2">Uncharacterized protein</fullName>
    </submittedName>
</protein>
<proteinExistence type="predicted"/>